<feature type="chain" id="PRO_5041424515" description="Heterokaryon incompatibility domain-containing protein" evidence="2">
    <location>
        <begin position="18"/>
        <end position="631"/>
    </location>
</feature>
<accession>A0AA38XAM2</accession>
<organism evidence="4 5">
    <name type="scientific">Cladophialophora chaetospira</name>
    <dbReference type="NCBI Taxonomy" id="386627"/>
    <lineage>
        <taxon>Eukaryota</taxon>
        <taxon>Fungi</taxon>
        <taxon>Dikarya</taxon>
        <taxon>Ascomycota</taxon>
        <taxon>Pezizomycotina</taxon>
        <taxon>Eurotiomycetes</taxon>
        <taxon>Chaetothyriomycetidae</taxon>
        <taxon>Chaetothyriales</taxon>
        <taxon>Herpotrichiellaceae</taxon>
        <taxon>Cladophialophora</taxon>
    </lineage>
</organism>
<feature type="region of interest" description="Disordered" evidence="1">
    <location>
        <begin position="38"/>
        <end position="83"/>
    </location>
</feature>
<proteinExistence type="predicted"/>
<evidence type="ECO:0000256" key="2">
    <source>
        <dbReference type="SAM" id="SignalP"/>
    </source>
</evidence>
<dbReference type="InterPro" id="IPR010730">
    <property type="entry name" value="HET"/>
</dbReference>
<sequence length="631" mass="71506">MSLALGALASLRASVVSLQGWMQEPEQADKTWHIHLPRVVDPEPPSAQKLAGSAHPAQTRNNDESEDNLDDLQDDVDHPDFDEKSKWPRRLLHVPTMTSHKWQPENCYNGVKSPECSIVIYTWGRWRIRDPQSTVDALVVHEVPWDIPKVDPDHFTAEQFKQVLHLVAENSEKGYTTGEPSPFVWIDVACIPQRRNSRVADSEIGRQARIFRGARSAYVWLTTADPVELGRAFSKSSDKQPQNVAKTLDVLCKLLEDPWFGSMWTLQESYIQQAAYVMTNSGLCNISERKRPLDLFYARGVATDLFEREDYEDDEMMERLARFRDLWFRAGLQGPLSTSPVQVLACARFRTTEYELDRVYGIMQIFGDEFRVGKTRVARSGCEAMTPPSFTLPELEDELGALILEKFPSTSQLFQHDTPPLAGKAWRICGAASVPRQLGFASGSFNDGLSMLNKEVYFPKPDCTLGTLDRDSTKWATFQGKVSPFEKIVICTRSSQFMPIWTEFHLYLDAGLDFSAMNGAGVNQVLQHFEPDSLMVLLLSVRENWEVGRTIHFDGLLLLKPGDEALKAQRVRREWQPNMEHPGHQAWARIGVCQMVWYEGRSDNGSFMSSPEVNTLLGVGSEWEDQSGIWG</sequence>
<dbReference type="Proteomes" id="UP001172673">
    <property type="component" value="Unassembled WGS sequence"/>
</dbReference>
<evidence type="ECO:0000313" key="5">
    <source>
        <dbReference type="Proteomes" id="UP001172673"/>
    </source>
</evidence>
<evidence type="ECO:0000313" key="4">
    <source>
        <dbReference type="EMBL" id="KAJ9609816.1"/>
    </source>
</evidence>
<keyword evidence="5" id="KW-1185">Reference proteome</keyword>
<keyword evidence="2" id="KW-0732">Signal</keyword>
<evidence type="ECO:0000256" key="1">
    <source>
        <dbReference type="SAM" id="MobiDB-lite"/>
    </source>
</evidence>
<evidence type="ECO:0000259" key="3">
    <source>
        <dbReference type="Pfam" id="PF06985"/>
    </source>
</evidence>
<feature type="signal peptide" evidence="2">
    <location>
        <begin position="1"/>
        <end position="17"/>
    </location>
</feature>
<reference evidence="4" key="1">
    <citation type="submission" date="2022-10" db="EMBL/GenBank/DDBJ databases">
        <title>Culturing micro-colonial fungi from biological soil crusts in the Mojave desert and describing Neophaeococcomyces mojavensis, and introducing the new genera and species Taxawa tesnikishii.</title>
        <authorList>
            <person name="Kurbessoian T."/>
            <person name="Stajich J.E."/>
        </authorList>
    </citation>
    <scope>NUCLEOTIDE SEQUENCE</scope>
    <source>
        <strain evidence="4">TK_41</strain>
    </source>
</reference>
<dbReference type="InterPro" id="IPR052895">
    <property type="entry name" value="HetReg/Transcr_Mod"/>
</dbReference>
<dbReference type="Pfam" id="PF06985">
    <property type="entry name" value="HET"/>
    <property type="match status" value="1"/>
</dbReference>
<dbReference type="PANTHER" id="PTHR24148">
    <property type="entry name" value="ANKYRIN REPEAT DOMAIN-CONTAINING PROTEIN 39 HOMOLOG-RELATED"/>
    <property type="match status" value="1"/>
</dbReference>
<dbReference type="AlphaFoldDB" id="A0AA38XAM2"/>
<gene>
    <name evidence="4" type="ORF">H2200_006145</name>
</gene>
<feature type="domain" description="Heterokaryon incompatibility" evidence="3">
    <location>
        <begin position="181"/>
        <end position="268"/>
    </location>
</feature>
<dbReference type="EMBL" id="JAPDRK010000008">
    <property type="protein sequence ID" value="KAJ9609816.1"/>
    <property type="molecule type" value="Genomic_DNA"/>
</dbReference>
<comment type="caution">
    <text evidence="4">The sequence shown here is derived from an EMBL/GenBank/DDBJ whole genome shotgun (WGS) entry which is preliminary data.</text>
</comment>
<feature type="compositionally biased region" description="Acidic residues" evidence="1">
    <location>
        <begin position="64"/>
        <end position="74"/>
    </location>
</feature>
<name>A0AA38XAM2_9EURO</name>
<dbReference type="PANTHER" id="PTHR24148:SF64">
    <property type="entry name" value="HETEROKARYON INCOMPATIBILITY DOMAIN-CONTAINING PROTEIN"/>
    <property type="match status" value="1"/>
</dbReference>
<protein>
    <recommendedName>
        <fullName evidence="3">Heterokaryon incompatibility domain-containing protein</fullName>
    </recommendedName>
</protein>